<dbReference type="InterPro" id="IPR002110">
    <property type="entry name" value="Ankyrin_rpt"/>
</dbReference>
<sequence length="636" mass="70892">MAMEHYALVQEMPTIERMTTQDRLKHARKRRSQQLKKWAQYDRQADSTKLRKKRQQQHQQEVQQQQNLVGAKRRLAKSERVRFAANIALLESAARNDIEEVKRLLQNKVSPDVTNEDGLTALHQCCIDDNEAMLKLLLDYGANVNACDSEMWTPLHAAATCGHVTLCKHLIDRGAQLLAVNADGNMPYDICEDEITLDYIETEMAKNGITQEQIDNTRLTTERQMLNDLKQVANAGGDLEIRDHQGASMLHIAAANGYMDVADFLLDHHVSVDSCDAESWQPIHAASYWGQLDILELLVQNGADLDSKTKNGETPFDLSEDPDIKQRILDMKDEIETNKASRQRPGSSRRQSKQHSRNASMRRSSLRGEKSNLFKKEAQEEALHFGLRVLQDDDELGVLHEEKENLPATNIDDVTISFDDLDSTTANDFNNHHALTLPSTQHSNQQQRSEQNQSLHNDKNGTRSSNTMSSKSTKPSVTPRSSLSSTNQPASHKEGSQQPGGILKSSVETSLAPEGRASSNPTDAHFQSMFLESVPNLNRNSRGASTNSNNGNQLHFYPPPMMEKTRNGQFNNNNYSNNVGTTTSSANSGPTVPVSSVSNGPRSSFREGQLRRFVAPSGDPAVGSDDDEKQRCCVIL</sequence>
<proteinExistence type="predicted"/>
<dbReference type="EMBL" id="RQTK01000588">
    <property type="protein sequence ID" value="RUS77342.1"/>
    <property type="molecule type" value="Genomic_DNA"/>
</dbReference>
<feature type="compositionally biased region" description="Polar residues" evidence="3">
    <location>
        <begin position="462"/>
        <end position="490"/>
    </location>
</feature>
<reference evidence="4 5" key="1">
    <citation type="submission" date="2019-01" db="EMBL/GenBank/DDBJ databases">
        <title>A draft genome assembly of the solar-powered sea slug Elysia chlorotica.</title>
        <authorList>
            <person name="Cai H."/>
            <person name="Li Q."/>
            <person name="Fang X."/>
            <person name="Li J."/>
            <person name="Curtis N.E."/>
            <person name="Altenburger A."/>
            <person name="Shibata T."/>
            <person name="Feng M."/>
            <person name="Maeda T."/>
            <person name="Schwartz J.A."/>
            <person name="Shigenobu S."/>
            <person name="Lundholm N."/>
            <person name="Nishiyama T."/>
            <person name="Yang H."/>
            <person name="Hasebe M."/>
            <person name="Li S."/>
            <person name="Pierce S.K."/>
            <person name="Wang J."/>
        </authorList>
    </citation>
    <scope>NUCLEOTIDE SEQUENCE [LARGE SCALE GENOMIC DNA]</scope>
    <source>
        <strain evidence="4">EC2010</strain>
        <tissue evidence="4">Whole organism of an adult</tissue>
    </source>
</reference>
<protein>
    <submittedName>
        <fullName evidence="4">Uncharacterized protein</fullName>
    </submittedName>
</protein>
<dbReference type="InterPro" id="IPR036770">
    <property type="entry name" value="Ankyrin_rpt-contain_sf"/>
</dbReference>
<evidence type="ECO:0000256" key="1">
    <source>
        <dbReference type="ARBA" id="ARBA00022737"/>
    </source>
</evidence>
<dbReference type="GO" id="GO:0017020">
    <property type="term" value="F:myosin phosphatase regulator activity"/>
    <property type="evidence" value="ECO:0007669"/>
    <property type="project" value="TreeGrafter"/>
</dbReference>
<dbReference type="SMART" id="SM00248">
    <property type="entry name" value="ANK"/>
    <property type="match status" value="5"/>
</dbReference>
<evidence type="ECO:0000313" key="5">
    <source>
        <dbReference type="Proteomes" id="UP000271974"/>
    </source>
</evidence>
<dbReference type="InterPro" id="IPR051226">
    <property type="entry name" value="PP1_Regulatory_Subunit"/>
</dbReference>
<dbReference type="PROSITE" id="PS50088">
    <property type="entry name" value="ANK_REPEAT"/>
    <property type="match status" value="4"/>
</dbReference>
<name>A0A433T6W1_ELYCH</name>
<evidence type="ECO:0000256" key="3">
    <source>
        <dbReference type="SAM" id="MobiDB-lite"/>
    </source>
</evidence>
<keyword evidence="2" id="KW-0040">ANK repeat</keyword>
<comment type="caution">
    <text evidence="4">The sequence shown here is derived from an EMBL/GenBank/DDBJ whole genome shotgun (WGS) entry which is preliminary data.</text>
</comment>
<feature type="compositionally biased region" description="Low complexity" evidence="3">
    <location>
        <begin position="441"/>
        <end position="454"/>
    </location>
</feature>
<dbReference type="FunFam" id="1.25.40.20:FF:000198">
    <property type="entry name" value="Myosin binding subunit, isoform P"/>
    <property type="match status" value="1"/>
</dbReference>
<dbReference type="AlphaFoldDB" id="A0A433T6W1"/>
<dbReference type="Pfam" id="PF12796">
    <property type="entry name" value="Ank_2"/>
    <property type="match status" value="2"/>
</dbReference>
<dbReference type="PRINTS" id="PR01415">
    <property type="entry name" value="ANKYRIN"/>
</dbReference>
<feature type="region of interest" description="Disordered" evidence="3">
    <location>
        <begin position="334"/>
        <end position="372"/>
    </location>
</feature>
<dbReference type="GO" id="GO:0004857">
    <property type="term" value="F:enzyme inhibitor activity"/>
    <property type="evidence" value="ECO:0007669"/>
    <property type="project" value="TreeGrafter"/>
</dbReference>
<feature type="repeat" description="ANK" evidence="2">
    <location>
        <begin position="278"/>
        <end position="310"/>
    </location>
</feature>
<feature type="repeat" description="ANK" evidence="2">
    <location>
        <begin position="150"/>
        <end position="182"/>
    </location>
</feature>
<feature type="repeat" description="ANK" evidence="2">
    <location>
        <begin position="117"/>
        <end position="149"/>
    </location>
</feature>
<feature type="region of interest" description="Disordered" evidence="3">
    <location>
        <begin position="580"/>
        <end position="630"/>
    </location>
</feature>
<evidence type="ECO:0000256" key="2">
    <source>
        <dbReference type="PROSITE-ProRule" id="PRU00023"/>
    </source>
</evidence>
<dbReference type="PROSITE" id="PS50297">
    <property type="entry name" value="ANK_REP_REGION"/>
    <property type="match status" value="4"/>
</dbReference>
<dbReference type="SUPFAM" id="SSF48403">
    <property type="entry name" value="Ankyrin repeat"/>
    <property type="match status" value="1"/>
</dbReference>
<feature type="region of interest" description="Disordered" evidence="3">
    <location>
        <begin position="429"/>
        <end position="503"/>
    </location>
</feature>
<dbReference type="STRING" id="188477.A0A433T6W1"/>
<keyword evidence="5" id="KW-1185">Reference proteome</keyword>
<dbReference type="Proteomes" id="UP000271974">
    <property type="component" value="Unassembled WGS sequence"/>
</dbReference>
<dbReference type="PANTHER" id="PTHR24179">
    <property type="entry name" value="PROTEIN PHOSPHATASE 1 REGULATORY SUBUNIT 12"/>
    <property type="match status" value="1"/>
</dbReference>
<dbReference type="PANTHER" id="PTHR24179:SF29">
    <property type="entry name" value="LD46604P"/>
    <property type="match status" value="1"/>
</dbReference>
<gene>
    <name evidence="4" type="ORF">EGW08_014896</name>
</gene>
<dbReference type="Gene3D" id="1.25.40.20">
    <property type="entry name" value="Ankyrin repeat-containing domain"/>
    <property type="match status" value="2"/>
</dbReference>
<dbReference type="OrthoDB" id="19014at2759"/>
<accession>A0A433T6W1</accession>
<organism evidence="4 5">
    <name type="scientific">Elysia chlorotica</name>
    <name type="common">Eastern emerald elysia</name>
    <name type="synonym">Sea slug</name>
    <dbReference type="NCBI Taxonomy" id="188477"/>
    <lineage>
        <taxon>Eukaryota</taxon>
        <taxon>Metazoa</taxon>
        <taxon>Spiralia</taxon>
        <taxon>Lophotrochozoa</taxon>
        <taxon>Mollusca</taxon>
        <taxon>Gastropoda</taxon>
        <taxon>Heterobranchia</taxon>
        <taxon>Euthyneura</taxon>
        <taxon>Panpulmonata</taxon>
        <taxon>Sacoglossa</taxon>
        <taxon>Placobranchoidea</taxon>
        <taxon>Plakobranchidae</taxon>
        <taxon>Elysia</taxon>
    </lineage>
</organism>
<keyword evidence="1" id="KW-0677">Repeat</keyword>
<feature type="compositionally biased region" description="Polar residues" evidence="3">
    <location>
        <begin position="586"/>
        <end position="602"/>
    </location>
</feature>
<dbReference type="GO" id="GO:0005737">
    <property type="term" value="C:cytoplasm"/>
    <property type="evidence" value="ECO:0007669"/>
    <property type="project" value="TreeGrafter"/>
</dbReference>
<evidence type="ECO:0000313" key="4">
    <source>
        <dbReference type="EMBL" id="RUS77342.1"/>
    </source>
</evidence>
<feature type="repeat" description="ANK" evidence="2">
    <location>
        <begin position="245"/>
        <end position="277"/>
    </location>
</feature>